<sequence>MWKWGPSKRAAEDTEKKVVKKTEATETTEESATSDEKLEKPKVKSFVKKYEQQRKRFLD</sequence>
<feature type="region of interest" description="Disordered" evidence="1">
    <location>
        <begin position="1"/>
        <end position="38"/>
    </location>
</feature>
<evidence type="ECO:0000313" key="2">
    <source>
        <dbReference type="EMBL" id="CAG8632547.1"/>
    </source>
</evidence>
<name>A0A9N9DAE2_9GLOM</name>
<gene>
    <name evidence="2" type="ORF">PBRASI_LOCUS9334</name>
</gene>
<comment type="caution">
    <text evidence="2">The sequence shown here is derived from an EMBL/GenBank/DDBJ whole genome shotgun (WGS) entry which is preliminary data.</text>
</comment>
<accession>A0A9N9DAE2</accession>
<evidence type="ECO:0000256" key="1">
    <source>
        <dbReference type="SAM" id="MobiDB-lite"/>
    </source>
</evidence>
<proteinExistence type="predicted"/>
<dbReference type="AlphaFoldDB" id="A0A9N9DAE2"/>
<dbReference type="EMBL" id="CAJVPI010001979">
    <property type="protein sequence ID" value="CAG8632547.1"/>
    <property type="molecule type" value="Genomic_DNA"/>
</dbReference>
<organism evidence="2 3">
    <name type="scientific">Paraglomus brasilianum</name>
    <dbReference type="NCBI Taxonomy" id="144538"/>
    <lineage>
        <taxon>Eukaryota</taxon>
        <taxon>Fungi</taxon>
        <taxon>Fungi incertae sedis</taxon>
        <taxon>Mucoromycota</taxon>
        <taxon>Glomeromycotina</taxon>
        <taxon>Glomeromycetes</taxon>
        <taxon>Paraglomerales</taxon>
        <taxon>Paraglomeraceae</taxon>
        <taxon>Paraglomus</taxon>
    </lineage>
</organism>
<protein>
    <submittedName>
        <fullName evidence="2">6167_t:CDS:1</fullName>
    </submittedName>
</protein>
<feature type="compositionally biased region" description="Basic and acidic residues" evidence="1">
    <location>
        <begin position="9"/>
        <end position="24"/>
    </location>
</feature>
<dbReference type="Proteomes" id="UP000789739">
    <property type="component" value="Unassembled WGS sequence"/>
</dbReference>
<evidence type="ECO:0000313" key="3">
    <source>
        <dbReference type="Proteomes" id="UP000789739"/>
    </source>
</evidence>
<keyword evidence="3" id="KW-1185">Reference proteome</keyword>
<reference evidence="2" key="1">
    <citation type="submission" date="2021-06" db="EMBL/GenBank/DDBJ databases">
        <authorList>
            <person name="Kallberg Y."/>
            <person name="Tangrot J."/>
            <person name="Rosling A."/>
        </authorList>
    </citation>
    <scope>NUCLEOTIDE SEQUENCE</scope>
    <source>
        <strain evidence="2">BR232B</strain>
    </source>
</reference>